<keyword evidence="2 5" id="KW-0808">Transferase</keyword>
<comment type="similarity">
    <text evidence="5">Belongs to the methyltransferase superfamily. UbiG/COQ3 family.</text>
</comment>
<sequence>MSENRSASTDPEELARFARLGDLWWDLNGPQAALHKFNPTRVNYLRNLLCAHFPDGDKPRSRATEQPLAGLRIVDLGCGGGLLAEPLARLGAQVTAIDPAEENILAARRHADLRGLTIDYRSVTVEALAQAGESFDAVLAMEVLEHVADVNSFLAAGASLVRPGGLFVGATLNRTLKSYALAIVGAEYLLRWVEPGTHDWTKFLRPGELTRPLQRAGLKEIDRSGMVYNPLLDQWRLSGDTDVNYMIAFERPA</sequence>
<keyword evidence="8" id="KW-1185">Reference proteome</keyword>
<organism evidence="7 8">
    <name type="scientific">Rhodoblastus acidophilus</name>
    <name type="common">Rhodopseudomonas acidophila</name>
    <dbReference type="NCBI Taxonomy" id="1074"/>
    <lineage>
        <taxon>Bacteria</taxon>
        <taxon>Pseudomonadati</taxon>
        <taxon>Pseudomonadota</taxon>
        <taxon>Alphaproteobacteria</taxon>
        <taxon>Hyphomicrobiales</taxon>
        <taxon>Rhodoblastaceae</taxon>
        <taxon>Rhodoblastus</taxon>
    </lineage>
</organism>
<reference evidence="8" key="1">
    <citation type="submission" date="2017-06" db="EMBL/GenBank/DDBJ databases">
        <authorList>
            <person name="Varghese N."/>
            <person name="Submissions S."/>
        </authorList>
    </citation>
    <scope>NUCLEOTIDE SEQUENCE [LARGE SCALE GENOMIC DNA]</scope>
    <source>
        <strain evidence="8">DSM 137</strain>
    </source>
</reference>
<dbReference type="NCBIfam" id="TIGR01983">
    <property type="entry name" value="UbiG"/>
    <property type="match status" value="1"/>
</dbReference>
<evidence type="ECO:0000256" key="4">
    <source>
        <dbReference type="ARBA" id="ARBA00022691"/>
    </source>
</evidence>
<evidence type="ECO:0000259" key="6">
    <source>
        <dbReference type="Pfam" id="PF08241"/>
    </source>
</evidence>
<feature type="domain" description="Methyltransferase type 11" evidence="6">
    <location>
        <begin position="74"/>
        <end position="168"/>
    </location>
</feature>
<name>A0A212RMF3_RHOAC</name>
<dbReference type="GO" id="GO:0010420">
    <property type="term" value="F:polyprenyldihydroxybenzoate methyltransferase activity"/>
    <property type="evidence" value="ECO:0007669"/>
    <property type="project" value="InterPro"/>
</dbReference>
<dbReference type="GO" id="GO:0102208">
    <property type="term" value="F:2-polyprenyl-6-hydroxyphenol methylase activity"/>
    <property type="evidence" value="ECO:0007669"/>
    <property type="project" value="UniProtKB-EC"/>
</dbReference>
<dbReference type="RefSeq" id="WP_088521024.1">
    <property type="nucleotide sequence ID" value="NZ_FYDG01000005.1"/>
</dbReference>
<keyword evidence="3 5" id="KW-0831">Ubiquinone biosynthesis</keyword>
<dbReference type="InterPro" id="IPR013216">
    <property type="entry name" value="Methyltransf_11"/>
</dbReference>
<dbReference type="PANTHER" id="PTHR43464:SF19">
    <property type="entry name" value="UBIQUINONE BIOSYNTHESIS O-METHYLTRANSFERASE, MITOCHONDRIAL"/>
    <property type="match status" value="1"/>
</dbReference>
<keyword evidence="7" id="KW-0830">Ubiquinone</keyword>
<evidence type="ECO:0000256" key="3">
    <source>
        <dbReference type="ARBA" id="ARBA00022688"/>
    </source>
</evidence>
<keyword evidence="4 5" id="KW-0949">S-adenosyl-L-methionine</keyword>
<dbReference type="Gene3D" id="3.40.50.150">
    <property type="entry name" value="Vaccinia Virus protein VP39"/>
    <property type="match status" value="1"/>
</dbReference>
<feature type="binding site" evidence="5">
    <location>
        <position position="77"/>
    </location>
    <ligand>
        <name>S-adenosyl-L-methionine</name>
        <dbReference type="ChEBI" id="CHEBI:59789"/>
    </ligand>
</feature>
<dbReference type="InterPro" id="IPR010233">
    <property type="entry name" value="UbiG_MeTrfase"/>
</dbReference>
<protein>
    <recommendedName>
        <fullName evidence="5">Ubiquinone biosynthesis O-methyltransferase</fullName>
    </recommendedName>
    <alternativeName>
        <fullName evidence="5">2-polyprenyl-6-hydroxyphenol methylase</fullName>
        <ecNumber evidence="5">2.1.1.222</ecNumber>
    </alternativeName>
    <alternativeName>
        <fullName evidence="5">3-demethylubiquinone 3-O-methyltransferase</fullName>
        <ecNumber evidence="5">2.1.1.64</ecNumber>
    </alternativeName>
</protein>
<dbReference type="EMBL" id="FYDG01000005">
    <property type="protein sequence ID" value="SNB73557.1"/>
    <property type="molecule type" value="Genomic_DNA"/>
</dbReference>
<keyword evidence="1 5" id="KW-0489">Methyltransferase</keyword>
<accession>A0A212RMF3</accession>
<evidence type="ECO:0000256" key="5">
    <source>
        <dbReference type="HAMAP-Rule" id="MF_00472"/>
    </source>
</evidence>
<dbReference type="GO" id="GO:0061542">
    <property type="term" value="F:3-demethylubiquinol 3-O-methyltransferase activity"/>
    <property type="evidence" value="ECO:0007669"/>
    <property type="project" value="UniProtKB-UniRule"/>
</dbReference>
<proteinExistence type="inferred from homology"/>
<dbReference type="UniPathway" id="UPA00232"/>
<dbReference type="EC" id="2.1.1.64" evidence="5"/>
<evidence type="ECO:0000256" key="1">
    <source>
        <dbReference type="ARBA" id="ARBA00022603"/>
    </source>
</evidence>
<dbReference type="EC" id="2.1.1.222" evidence="5"/>
<dbReference type="Pfam" id="PF08241">
    <property type="entry name" value="Methyltransf_11"/>
    <property type="match status" value="1"/>
</dbReference>
<dbReference type="OrthoDB" id="9801538at2"/>
<dbReference type="CDD" id="cd02440">
    <property type="entry name" value="AdoMet_MTases"/>
    <property type="match status" value="1"/>
</dbReference>
<dbReference type="AlphaFoldDB" id="A0A212RMF3"/>
<comment type="pathway">
    <text evidence="5">Cofactor biosynthesis; ubiquinone biosynthesis.</text>
</comment>
<feature type="binding site" evidence="5">
    <location>
        <position position="141"/>
    </location>
    <ligand>
        <name>S-adenosyl-L-methionine</name>
        <dbReference type="ChEBI" id="CHEBI:59789"/>
    </ligand>
</feature>
<comment type="catalytic activity">
    <reaction evidence="5">
        <text>a 3-(all-trans-polyprenyl)benzene-1,2-diol + S-adenosyl-L-methionine = a 2-methoxy-6-(all-trans-polyprenyl)phenol + S-adenosyl-L-homocysteine + H(+)</text>
        <dbReference type="Rhea" id="RHEA:31411"/>
        <dbReference type="Rhea" id="RHEA-COMP:9550"/>
        <dbReference type="Rhea" id="RHEA-COMP:9551"/>
        <dbReference type="ChEBI" id="CHEBI:15378"/>
        <dbReference type="ChEBI" id="CHEBI:57856"/>
        <dbReference type="ChEBI" id="CHEBI:59789"/>
        <dbReference type="ChEBI" id="CHEBI:62729"/>
        <dbReference type="ChEBI" id="CHEBI:62731"/>
        <dbReference type="EC" id="2.1.1.222"/>
    </reaction>
</comment>
<feature type="binding site" evidence="5">
    <location>
        <position position="98"/>
    </location>
    <ligand>
        <name>S-adenosyl-L-methionine</name>
        <dbReference type="ChEBI" id="CHEBI:59789"/>
    </ligand>
</feature>
<dbReference type="Proteomes" id="UP000198418">
    <property type="component" value="Unassembled WGS sequence"/>
</dbReference>
<gene>
    <name evidence="5" type="primary">ubiG</name>
    <name evidence="7" type="ORF">SAMN06265338_105170</name>
</gene>
<comment type="function">
    <text evidence="5">O-methyltransferase that catalyzes the 2 O-methylation steps in the ubiquinone biosynthetic pathway.</text>
</comment>
<dbReference type="PANTHER" id="PTHR43464">
    <property type="entry name" value="METHYLTRANSFERASE"/>
    <property type="match status" value="1"/>
</dbReference>
<evidence type="ECO:0000256" key="2">
    <source>
        <dbReference type="ARBA" id="ARBA00022679"/>
    </source>
</evidence>
<evidence type="ECO:0000313" key="8">
    <source>
        <dbReference type="Proteomes" id="UP000198418"/>
    </source>
</evidence>
<dbReference type="InterPro" id="IPR029063">
    <property type="entry name" value="SAM-dependent_MTases_sf"/>
</dbReference>
<dbReference type="GO" id="GO:0032259">
    <property type="term" value="P:methylation"/>
    <property type="evidence" value="ECO:0007669"/>
    <property type="project" value="UniProtKB-KW"/>
</dbReference>
<comment type="catalytic activity">
    <reaction evidence="5">
        <text>a 3-demethylubiquinol + S-adenosyl-L-methionine = a ubiquinol + S-adenosyl-L-homocysteine + H(+)</text>
        <dbReference type="Rhea" id="RHEA:44380"/>
        <dbReference type="Rhea" id="RHEA-COMP:9566"/>
        <dbReference type="Rhea" id="RHEA-COMP:10914"/>
        <dbReference type="ChEBI" id="CHEBI:15378"/>
        <dbReference type="ChEBI" id="CHEBI:17976"/>
        <dbReference type="ChEBI" id="CHEBI:57856"/>
        <dbReference type="ChEBI" id="CHEBI:59789"/>
        <dbReference type="ChEBI" id="CHEBI:84422"/>
        <dbReference type="EC" id="2.1.1.64"/>
    </reaction>
</comment>
<evidence type="ECO:0000313" key="7">
    <source>
        <dbReference type="EMBL" id="SNB73557.1"/>
    </source>
</evidence>
<feature type="binding site" evidence="5">
    <location>
        <position position="41"/>
    </location>
    <ligand>
        <name>S-adenosyl-L-methionine</name>
        <dbReference type="ChEBI" id="CHEBI:59789"/>
    </ligand>
</feature>
<dbReference type="SUPFAM" id="SSF53335">
    <property type="entry name" value="S-adenosyl-L-methionine-dependent methyltransferases"/>
    <property type="match status" value="1"/>
</dbReference>
<dbReference type="HAMAP" id="MF_00472">
    <property type="entry name" value="UbiG"/>
    <property type="match status" value="1"/>
</dbReference>